<reference evidence="2" key="2">
    <citation type="journal article" date="2018" name="BMC Genomics">
        <title>A manually annotated Actinidia chinensis var. chinensis (kiwifruit) genome highlights the challenges associated with draft genomes and gene prediction in plants.</title>
        <authorList>
            <person name="Pilkington S.M."/>
            <person name="Crowhurst R."/>
            <person name="Hilario E."/>
            <person name="Nardozza S."/>
            <person name="Fraser L."/>
            <person name="Peng Y."/>
            <person name="Gunaseelan K."/>
            <person name="Simpson R."/>
            <person name="Tahir J."/>
            <person name="Deroles S.C."/>
            <person name="Templeton K."/>
            <person name="Luo Z."/>
            <person name="Davy M."/>
            <person name="Cheng C."/>
            <person name="McNeilage M."/>
            <person name="Scaglione D."/>
            <person name="Liu Y."/>
            <person name="Zhang Q."/>
            <person name="Datson P."/>
            <person name="De Silva N."/>
            <person name="Gardiner S.E."/>
            <person name="Bassett H."/>
            <person name="Chagne D."/>
            <person name="McCallum J."/>
            <person name="Dzierzon H."/>
            <person name="Deng C."/>
            <person name="Wang Y.Y."/>
            <person name="Barron L."/>
            <person name="Manako K."/>
            <person name="Bowen J."/>
            <person name="Foster T.M."/>
            <person name="Erridge Z.A."/>
            <person name="Tiffin H."/>
            <person name="Waite C.N."/>
            <person name="Davies K.M."/>
            <person name="Grierson E.P."/>
            <person name="Laing W.A."/>
            <person name="Kirk R."/>
            <person name="Chen X."/>
            <person name="Wood M."/>
            <person name="Montefiori M."/>
            <person name="Brummell D.A."/>
            <person name="Schwinn K.E."/>
            <person name="Catanach A."/>
            <person name="Fullerton C."/>
            <person name="Li D."/>
            <person name="Meiyalaghan S."/>
            <person name="Nieuwenhuizen N."/>
            <person name="Read N."/>
            <person name="Prakash R."/>
            <person name="Hunter D."/>
            <person name="Zhang H."/>
            <person name="McKenzie M."/>
            <person name="Knabel M."/>
            <person name="Harris A."/>
            <person name="Allan A.C."/>
            <person name="Gleave A."/>
            <person name="Chen A."/>
            <person name="Janssen B.J."/>
            <person name="Plunkett B."/>
            <person name="Ampomah-Dwamena C."/>
            <person name="Voogd C."/>
            <person name="Leif D."/>
            <person name="Lafferty D."/>
            <person name="Souleyre E.J.F."/>
            <person name="Varkonyi-Gasic E."/>
            <person name="Gambi F."/>
            <person name="Hanley J."/>
            <person name="Yao J.L."/>
            <person name="Cheung J."/>
            <person name="David K.M."/>
            <person name="Warren B."/>
            <person name="Marsh K."/>
            <person name="Snowden K.C."/>
            <person name="Lin-Wang K."/>
            <person name="Brian L."/>
            <person name="Martinez-Sanchez M."/>
            <person name="Wang M."/>
            <person name="Ileperuma N."/>
            <person name="Macnee N."/>
            <person name="Campin R."/>
            <person name="McAtee P."/>
            <person name="Drummond R.S.M."/>
            <person name="Espley R.V."/>
            <person name="Ireland H.S."/>
            <person name="Wu R."/>
            <person name="Atkinson R.G."/>
            <person name="Karunairetnam S."/>
            <person name="Bulley S."/>
            <person name="Chunkath S."/>
            <person name="Hanley Z."/>
            <person name="Storey R."/>
            <person name="Thrimawithana A.H."/>
            <person name="Thomson S."/>
            <person name="David C."/>
            <person name="Testolin R."/>
            <person name="Huang H."/>
            <person name="Hellens R.P."/>
            <person name="Schaffer R.J."/>
        </authorList>
    </citation>
    <scope>NUCLEOTIDE SEQUENCE [LARGE SCALE GENOMIC DNA]</scope>
    <source>
        <strain evidence="2">cv. Red5</strain>
    </source>
</reference>
<evidence type="ECO:0000313" key="2">
    <source>
        <dbReference type="Proteomes" id="UP000241394"/>
    </source>
</evidence>
<protein>
    <submittedName>
        <fullName evidence="1">Thymidine kinase</fullName>
    </submittedName>
</protein>
<keyword evidence="2" id="KW-1185">Reference proteome</keyword>
<evidence type="ECO:0000313" key="1">
    <source>
        <dbReference type="EMBL" id="PSS19406.1"/>
    </source>
</evidence>
<dbReference type="Gramene" id="PSS19406">
    <property type="protein sequence ID" value="PSS19406"/>
    <property type="gene ID" value="CEY00_Acc11456"/>
</dbReference>
<sequence>MNYGIALLKSNDLRADSGKCFPSGTNTPPLRGSSSCGWIIFTTSPTLRDGSSFFFFTNSKNSSTWDAYLHRKKTREGFRTIPTRSCSSSVSLAIVRRKVVFPTLMFPSTHNVSLFLGGWLKHQYLNDHPLNLHLHFIR</sequence>
<dbReference type="AlphaFoldDB" id="A0A2R6R2E3"/>
<organism evidence="1 2">
    <name type="scientific">Actinidia chinensis var. chinensis</name>
    <name type="common">Chinese soft-hair kiwi</name>
    <dbReference type="NCBI Taxonomy" id="1590841"/>
    <lineage>
        <taxon>Eukaryota</taxon>
        <taxon>Viridiplantae</taxon>
        <taxon>Streptophyta</taxon>
        <taxon>Embryophyta</taxon>
        <taxon>Tracheophyta</taxon>
        <taxon>Spermatophyta</taxon>
        <taxon>Magnoliopsida</taxon>
        <taxon>eudicotyledons</taxon>
        <taxon>Gunneridae</taxon>
        <taxon>Pentapetalae</taxon>
        <taxon>asterids</taxon>
        <taxon>Ericales</taxon>
        <taxon>Actinidiaceae</taxon>
        <taxon>Actinidia</taxon>
    </lineage>
</organism>
<dbReference type="InParanoid" id="A0A2R6R2E3"/>
<keyword evidence="1" id="KW-0418">Kinase</keyword>
<proteinExistence type="predicted"/>
<accession>A0A2R6R2E3</accession>
<gene>
    <name evidence="1" type="ORF">CEY00_Acc11456</name>
</gene>
<keyword evidence="1" id="KW-0808">Transferase</keyword>
<comment type="caution">
    <text evidence="1">The sequence shown here is derived from an EMBL/GenBank/DDBJ whole genome shotgun (WGS) entry which is preliminary data.</text>
</comment>
<dbReference type="EMBL" id="NKQK01000010">
    <property type="protein sequence ID" value="PSS19406.1"/>
    <property type="molecule type" value="Genomic_DNA"/>
</dbReference>
<name>A0A2R6R2E3_ACTCC</name>
<reference evidence="1 2" key="1">
    <citation type="submission" date="2017-07" db="EMBL/GenBank/DDBJ databases">
        <title>An improved, manually edited Actinidia chinensis var. chinensis (kiwifruit) genome highlights the challenges associated with draft genomes and gene prediction in plants.</title>
        <authorList>
            <person name="Pilkington S."/>
            <person name="Crowhurst R."/>
            <person name="Hilario E."/>
            <person name="Nardozza S."/>
            <person name="Fraser L."/>
            <person name="Peng Y."/>
            <person name="Gunaseelan K."/>
            <person name="Simpson R."/>
            <person name="Tahir J."/>
            <person name="Deroles S."/>
            <person name="Templeton K."/>
            <person name="Luo Z."/>
            <person name="Davy M."/>
            <person name="Cheng C."/>
            <person name="Mcneilage M."/>
            <person name="Scaglione D."/>
            <person name="Liu Y."/>
            <person name="Zhang Q."/>
            <person name="Datson P."/>
            <person name="De Silva N."/>
            <person name="Gardiner S."/>
            <person name="Bassett H."/>
            <person name="Chagne D."/>
            <person name="Mccallum J."/>
            <person name="Dzierzon H."/>
            <person name="Deng C."/>
            <person name="Wang Y.-Y."/>
            <person name="Barron N."/>
            <person name="Manako K."/>
            <person name="Bowen J."/>
            <person name="Foster T."/>
            <person name="Erridge Z."/>
            <person name="Tiffin H."/>
            <person name="Waite C."/>
            <person name="Davies K."/>
            <person name="Grierson E."/>
            <person name="Laing W."/>
            <person name="Kirk R."/>
            <person name="Chen X."/>
            <person name="Wood M."/>
            <person name="Montefiori M."/>
            <person name="Brummell D."/>
            <person name="Schwinn K."/>
            <person name="Catanach A."/>
            <person name="Fullerton C."/>
            <person name="Li D."/>
            <person name="Meiyalaghan S."/>
            <person name="Nieuwenhuizen N."/>
            <person name="Read N."/>
            <person name="Prakash R."/>
            <person name="Hunter D."/>
            <person name="Zhang H."/>
            <person name="Mckenzie M."/>
            <person name="Knabel M."/>
            <person name="Harris A."/>
            <person name="Allan A."/>
            <person name="Chen A."/>
            <person name="Janssen B."/>
            <person name="Plunkett B."/>
            <person name="Dwamena C."/>
            <person name="Voogd C."/>
            <person name="Leif D."/>
            <person name="Lafferty D."/>
            <person name="Souleyre E."/>
            <person name="Varkonyi-Gasic E."/>
            <person name="Gambi F."/>
            <person name="Hanley J."/>
            <person name="Yao J.-L."/>
            <person name="Cheung J."/>
            <person name="David K."/>
            <person name="Warren B."/>
            <person name="Marsh K."/>
            <person name="Snowden K."/>
            <person name="Lin-Wang K."/>
            <person name="Brian L."/>
            <person name="Martinez-Sanchez M."/>
            <person name="Wang M."/>
            <person name="Ileperuma N."/>
            <person name="Macnee N."/>
            <person name="Campin R."/>
            <person name="Mcatee P."/>
            <person name="Drummond R."/>
            <person name="Espley R."/>
            <person name="Ireland H."/>
            <person name="Wu R."/>
            <person name="Atkinson R."/>
            <person name="Karunairetnam S."/>
            <person name="Bulley S."/>
            <person name="Chunkath S."/>
            <person name="Hanley Z."/>
            <person name="Storey R."/>
            <person name="Thrimawithana A."/>
            <person name="Thomson S."/>
            <person name="David C."/>
            <person name="Testolin R."/>
        </authorList>
    </citation>
    <scope>NUCLEOTIDE SEQUENCE [LARGE SCALE GENOMIC DNA]</scope>
    <source>
        <strain evidence="2">cv. Red5</strain>
        <tissue evidence="1">Young leaf</tissue>
    </source>
</reference>
<dbReference type="GO" id="GO:0016301">
    <property type="term" value="F:kinase activity"/>
    <property type="evidence" value="ECO:0007669"/>
    <property type="project" value="UniProtKB-KW"/>
</dbReference>
<dbReference type="Proteomes" id="UP000241394">
    <property type="component" value="Chromosome LG10"/>
</dbReference>